<accession>A0A1R1Q868</accession>
<evidence type="ECO:0000256" key="4">
    <source>
        <dbReference type="ARBA" id="ARBA00023139"/>
    </source>
</evidence>
<accession>A0A1R1RZW0</accession>
<dbReference type="AlphaFoldDB" id="A0A1R1RZW0"/>
<dbReference type="EMBL" id="MTJL01000052">
    <property type="protein sequence ID" value="OMH98711.1"/>
    <property type="molecule type" value="Genomic_DNA"/>
</dbReference>
<comment type="subcellular location">
    <subcellularLocation>
        <location evidence="1">Membrane</location>
        <topology evidence="1">Lipid-anchor</topology>
    </subcellularLocation>
</comment>
<evidence type="ECO:0000256" key="3">
    <source>
        <dbReference type="ARBA" id="ARBA00023136"/>
    </source>
</evidence>
<dbReference type="SUPFAM" id="SSF53850">
    <property type="entry name" value="Periplasmic binding protein-like II"/>
    <property type="match status" value="1"/>
</dbReference>
<evidence type="ECO:0000256" key="5">
    <source>
        <dbReference type="ARBA" id="ARBA00023288"/>
    </source>
</evidence>
<dbReference type="PANTHER" id="PTHR30429:SF0">
    <property type="entry name" value="METHIONINE-BINDING LIPOPROTEIN METQ"/>
    <property type="match status" value="1"/>
</dbReference>
<evidence type="ECO:0000256" key="7">
    <source>
        <dbReference type="PIRSR" id="PIRSR002854-1"/>
    </source>
</evidence>
<keyword evidence="5 6" id="KW-0449">Lipoprotein</keyword>
<dbReference type="PANTHER" id="PTHR30429">
    <property type="entry name" value="D-METHIONINE-BINDING LIPOPROTEIN METQ"/>
    <property type="match status" value="1"/>
</dbReference>
<evidence type="ECO:0000256" key="1">
    <source>
        <dbReference type="ARBA" id="ARBA00004635"/>
    </source>
</evidence>
<sequence>MKKGLLTALFIIFAGVLAACGSSSSEGDKDSKVITVGATPTPHAEILEETKPLLKEKGYELKIEKFTDYKLINKALVSKDLDANYFQHVPYLEQEIKENKDYDLVNVGAVHLEPFGIYSKKYKSLNDLPDGATIIMSNNAAEQGRMLAMLEKAGLIKLKSGIDKVDATVKDITENKKNLNIKNNVAPEMTAKAYENNEADAVFINVNYAIQNKLNPKEDSIELESPKDNPYANIIAVRKGDEDSDKVKALLEVLRSDDIKKFIDEKYKGSVISVSE</sequence>
<dbReference type="InterPro" id="IPR004872">
    <property type="entry name" value="Lipoprotein_NlpA"/>
</dbReference>
<feature type="chain" id="PRO_5043149277" description="Lipoprotein" evidence="8">
    <location>
        <begin position="19"/>
        <end position="276"/>
    </location>
</feature>
<feature type="signal peptide" evidence="8">
    <location>
        <begin position="1"/>
        <end position="18"/>
    </location>
</feature>
<comment type="similarity">
    <text evidence="6">Belongs to the nlpA lipoprotein family.</text>
</comment>
<evidence type="ECO:0000313" key="10">
    <source>
        <dbReference type="Proteomes" id="UP000187367"/>
    </source>
</evidence>
<feature type="lipid moiety-binding region" description="S-diacylglycerol cysteine" evidence="7">
    <location>
        <position position="20"/>
    </location>
</feature>
<dbReference type="RefSeq" id="WP_076760725.1">
    <property type="nucleotide sequence ID" value="NZ_JARMMK010000003.1"/>
</dbReference>
<organism evidence="9 10">
    <name type="scientific">Bacillus swezeyi</name>
    <dbReference type="NCBI Taxonomy" id="1925020"/>
    <lineage>
        <taxon>Bacteria</taxon>
        <taxon>Bacillati</taxon>
        <taxon>Bacillota</taxon>
        <taxon>Bacilli</taxon>
        <taxon>Bacillales</taxon>
        <taxon>Bacillaceae</taxon>
        <taxon>Bacillus</taxon>
    </lineage>
</organism>
<dbReference type="Gene3D" id="3.40.190.10">
    <property type="entry name" value="Periplasmic binding protein-like II"/>
    <property type="match status" value="2"/>
</dbReference>
<dbReference type="GO" id="GO:0016020">
    <property type="term" value="C:membrane"/>
    <property type="evidence" value="ECO:0007669"/>
    <property type="project" value="UniProtKB-SubCell"/>
</dbReference>
<dbReference type="PROSITE" id="PS51257">
    <property type="entry name" value="PROKAR_LIPOPROTEIN"/>
    <property type="match status" value="1"/>
</dbReference>
<comment type="caution">
    <text evidence="9">The sequence shown here is derived from an EMBL/GenBank/DDBJ whole genome shotgun (WGS) entry which is preliminary data.</text>
</comment>
<keyword evidence="3" id="KW-0472">Membrane</keyword>
<keyword evidence="4" id="KW-0564">Palmitate</keyword>
<gene>
    <name evidence="9" type="ORF">BW143_21190</name>
</gene>
<reference evidence="9 10" key="1">
    <citation type="submission" date="2017-01" db="EMBL/GenBank/DDBJ databases">
        <title>Bacillus phylogenomics.</title>
        <authorList>
            <person name="Dunlap C."/>
        </authorList>
    </citation>
    <scope>NUCLEOTIDE SEQUENCE [LARGE SCALE GENOMIC DNA]</scope>
    <source>
        <strain evidence="9 10">NRRL B-41282</strain>
    </source>
</reference>
<evidence type="ECO:0000256" key="8">
    <source>
        <dbReference type="SAM" id="SignalP"/>
    </source>
</evidence>
<name>A0A1R1RZW0_9BACI</name>
<proteinExistence type="inferred from homology"/>
<keyword evidence="10" id="KW-1185">Reference proteome</keyword>
<dbReference type="PIRSF" id="PIRSF002854">
    <property type="entry name" value="MetQ"/>
    <property type="match status" value="1"/>
</dbReference>
<evidence type="ECO:0000256" key="2">
    <source>
        <dbReference type="ARBA" id="ARBA00022729"/>
    </source>
</evidence>
<dbReference type="OrthoDB" id="9812878at2"/>
<protein>
    <recommendedName>
        <fullName evidence="6">Lipoprotein</fullName>
    </recommendedName>
</protein>
<dbReference type="Proteomes" id="UP000187367">
    <property type="component" value="Unassembled WGS sequence"/>
</dbReference>
<keyword evidence="2 8" id="KW-0732">Signal</keyword>
<evidence type="ECO:0000256" key="6">
    <source>
        <dbReference type="PIRNR" id="PIRNR002854"/>
    </source>
</evidence>
<evidence type="ECO:0000313" key="9">
    <source>
        <dbReference type="EMBL" id="OMH98711.1"/>
    </source>
</evidence>
<dbReference type="Pfam" id="PF03180">
    <property type="entry name" value="Lipoprotein_9"/>
    <property type="match status" value="1"/>
</dbReference>